<evidence type="ECO:0000313" key="2">
    <source>
        <dbReference type="Proteomes" id="UP000799538"/>
    </source>
</evidence>
<dbReference type="EMBL" id="ML992501">
    <property type="protein sequence ID" value="KAF2227936.1"/>
    <property type="molecule type" value="Genomic_DNA"/>
</dbReference>
<proteinExistence type="predicted"/>
<gene>
    <name evidence="1" type="ORF">BDZ85DRAFT_255136</name>
</gene>
<name>A0A6A6GQB2_9PEZI</name>
<reference evidence="2" key="1">
    <citation type="journal article" date="2020" name="Stud. Mycol.">
        <title>101 Dothideomycetes genomes: A test case for predicting lifestyles and emergence of pathogens.</title>
        <authorList>
            <person name="Haridas S."/>
            <person name="Albert R."/>
            <person name="Binder M."/>
            <person name="Bloem J."/>
            <person name="LaButti K."/>
            <person name="Salamov A."/>
            <person name="Andreopoulos B."/>
            <person name="Baker S."/>
            <person name="Barry K."/>
            <person name="Bills G."/>
            <person name="Bluhm B."/>
            <person name="Cannon C."/>
            <person name="Castanera R."/>
            <person name="Culley D."/>
            <person name="Daum C."/>
            <person name="Ezra D."/>
            <person name="Gonzalez J."/>
            <person name="Henrissat B."/>
            <person name="Kuo A."/>
            <person name="Liang C."/>
            <person name="Lipzen A."/>
            <person name="Lutzoni F."/>
            <person name="Magnuson J."/>
            <person name="Mondo S."/>
            <person name="Nolan M."/>
            <person name="Ohm R."/>
            <person name="Pangilinan J."/>
            <person name="Park H.-J."/>
            <person name="Ramirez L."/>
            <person name="Alfaro M."/>
            <person name="Sun H."/>
            <person name="Tritt A."/>
            <person name="Yoshinaga Y."/>
            <person name="Zwiers L.-H."/>
            <person name="Turgeon B."/>
            <person name="Goodwin S."/>
            <person name="Spatafora J."/>
            <person name="Crous P."/>
            <person name="Grigoriev I."/>
        </authorList>
    </citation>
    <scope>NUCLEOTIDE SEQUENCE [LARGE SCALE GENOMIC DNA]</scope>
    <source>
        <strain evidence="2">CECT 20119</strain>
    </source>
</reference>
<sequence>MGPRIRSNCASSEISLLAWPGASKPHGPPQLELSSWWNFPYLRRLPRRLSHFRDTHSAPQRGSYFCSFSSAVASTR</sequence>
<evidence type="ECO:0000313" key="1">
    <source>
        <dbReference type="EMBL" id="KAF2227936.1"/>
    </source>
</evidence>
<organism evidence="1 2">
    <name type="scientific">Elsinoe ampelina</name>
    <dbReference type="NCBI Taxonomy" id="302913"/>
    <lineage>
        <taxon>Eukaryota</taxon>
        <taxon>Fungi</taxon>
        <taxon>Dikarya</taxon>
        <taxon>Ascomycota</taxon>
        <taxon>Pezizomycotina</taxon>
        <taxon>Dothideomycetes</taxon>
        <taxon>Dothideomycetidae</taxon>
        <taxon>Myriangiales</taxon>
        <taxon>Elsinoaceae</taxon>
        <taxon>Elsinoe</taxon>
    </lineage>
</organism>
<accession>A0A6A6GQB2</accession>
<dbReference type="AlphaFoldDB" id="A0A6A6GQB2"/>
<dbReference type="Proteomes" id="UP000799538">
    <property type="component" value="Unassembled WGS sequence"/>
</dbReference>
<keyword evidence="2" id="KW-1185">Reference proteome</keyword>
<protein>
    <submittedName>
        <fullName evidence="1">Uncharacterized protein</fullName>
    </submittedName>
</protein>